<dbReference type="GO" id="GO:0044780">
    <property type="term" value="P:bacterial-type flagellum assembly"/>
    <property type="evidence" value="ECO:0007669"/>
    <property type="project" value="InterPro"/>
</dbReference>
<dbReference type="RefSeq" id="WP_054198434.1">
    <property type="nucleotide sequence ID" value="NZ_JNOC01000057.1"/>
</dbReference>
<sequence length="298" mass="33814">MFKKILGFLLIFAVFLNGLEYFILEEEYHFKENKIYAKEIFPQITNDFLVLEIPKNSSNYQIKSSQLITLFEKEGVQVGAKSAVVTFKRGIKGDVEGIKKYIAGLFLQEYKKNNIKIRKIDLEQITPIDFNAQSVREIDFHPKLLKRKEGTFEIVVEDKGRNRKVFFKYNVDATLEGIITASEISGGQTITYQNVRIVEIPFDKVGSDLMQQGELGKVAVRSYTPENVLVTKDRLIAKRVVKKGDKIIVSVQEEGVILEFILEALKNAAIGDVIKAKALGGKKTYEVKIIDEGRGELQ</sequence>
<dbReference type="STRING" id="35818.HPU229336_04885"/>
<dbReference type="EMBL" id="JNOC01000057">
    <property type="protein sequence ID" value="KPH55149.1"/>
    <property type="molecule type" value="Genomic_DNA"/>
</dbReference>
<keyword evidence="2" id="KW-0282">Flagellum</keyword>
<dbReference type="AlphaFoldDB" id="A0A0N0LTF6"/>
<name>A0A0N0LTF6_9HELI</name>
<reference evidence="2 3" key="1">
    <citation type="submission" date="2014-06" db="EMBL/GenBank/DDBJ databases">
        <title>Helicobacter pullorum isolates in fresh chicken meat - phenotypic and genotypic features.</title>
        <authorList>
            <person name="Borges V."/>
            <person name="Santos A."/>
            <person name="Correia C.B."/>
            <person name="Saraiva M."/>
            <person name="Menard A."/>
            <person name="Vieira L."/>
            <person name="Sampaio D.A."/>
            <person name="Gomes J.P."/>
            <person name="Oleastro M."/>
        </authorList>
    </citation>
    <scope>NUCLEOTIDE SEQUENCE [LARGE SCALE GENOMIC DNA]</scope>
    <source>
        <strain evidence="2 3">229334/12</strain>
    </source>
</reference>
<dbReference type="InterPro" id="IPR017585">
    <property type="entry name" value="SAF_FlgA"/>
</dbReference>
<keyword evidence="2" id="KW-0969">Cilium</keyword>
<organism evidence="2 3">
    <name type="scientific">Helicobacter pullorum</name>
    <dbReference type="NCBI Taxonomy" id="35818"/>
    <lineage>
        <taxon>Bacteria</taxon>
        <taxon>Pseudomonadati</taxon>
        <taxon>Campylobacterota</taxon>
        <taxon>Epsilonproteobacteria</taxon>
        <taxon>Campylobacterales</taxon>
        <taxon>Helicobacteraceae</taxon>
        <taxon>Helicobacter</taxon>
    </lineage>
</organism>
<accession>A0A0N0LTF6</accession>
<keyword evidence="2" id="KW-0966">Cell projection</keyword>
<protein>
    <submittedName>
        <fullName evidence="2">Flagellar basal body P-ring biosynthesis protein FlgA</fullName>
    </submittedName>
</protein>
<dbReference type="Proteomes" id="UP000037997">
    <property type="component" value="Unassembled WGS sequence"/>
</dbReference>
<dbReference type="PANTHER" id="PTHR36307">
    <property type="entry name" value="FLAGELLA BASAL BODY P-RING FORMATION PROTEIN FLGA"/>
    <property type="match status" value="1"/>
</dbReference>
<dbReference type="Pfam" id="PF13144">
    <property type="entry name" value="ChapFlgA"/>
    <property type="match status" value="1"/>
</dbReference>
<comment type="caution">
    <text evidence="2">The sequence shown here is derived from an EMBL/GenBank/DDBJ whole genome shotgun (WGS) entry which is preliminary data.</text>
</comment>
<evidence type="ECO:0000313" key="3">
    <source>
        <dbReference type="Proteomes" id="UP000037997"/>
    </source>
</evidence>
<gene>
    <name evidence="2" type="ORF">HPU229334_10315</name>
</gene>
<evidence type="ECO:0000313" key="2">
    <source>
        <dbReference type="EMBL" id="KPH55149.1"/>
    </source>
</evidence>
<dbReference type="PANTHER" id="PTHR36307:SF1">
    <property type="entry name" value="FLAGELLA BASAL BODY P-RING FORMATION PROTEIN FLGA"/>
    <property type="match status" value="1"/>
</dbReference>
<evidence type="ECO:0000259" key="1">
    <source>
        <dbReference type="Pfam" id="PF13144"/>
    </source>
</evidence>
<proteinExistence type="predicted"/>
<dbReference type="PATRIC" id="fig|35818.11.peg.2038"/>
<dbReference type="NCBIfam" id="TIGR03170">
    <property type="entry name" value="flgA_cterm"/>
    <property type="match status" value="1"/>
</dbReference>
<dbReference type="InterPro" id="IPR039246">
    <property type="entry name" value="Flagellar_FlgA"/>
</dbReference>
<feature type="domain" description="Flagella basal body P-ring formation protein FlgA SAF" evidence="1">
    <location>
        <begin position="178"/>
        <end position="296"/>
    </location>
</feature>